<protein>
    <submittedName>
        <fullName evidence="1">Uncharacterized protein</fullName>
    </submittedName>
</protein>
<dbReference type="EMBL" id="JADYXP020000002">
    <property type="protein sequence ID" value="KAL0131217.1"/>
    <property type="molecule type" value="Genomic_DNA"/>
</dbReference>
<evidence type="ECO:0000313" key="1">
    <source>
        <dbReference type="EMBL" id="KAL0131217.1"/>
    </source>
</evidence>
<sequence>MLAQGSNAIEKYVMSHDIKLHCGSFTQFSIIVHNKARVVECYRLVGGGKVSWPSPLMDRRLSVIIRQTLVLSLSMFNGAAPHASRDRLTYPERTFLDVCQAIDGDDTSVCEITSEIWQQKQFSGWTSKR</sequence>
<reference evidence="1 2" key="1">
    <citation type="submission" date="2023-03" db="EMBL/GenBank/DDBJ databases">
        <title>High recombination rates correlate with genetic variation in Cardiocondyla obscurior ants.</title>
        <authorList>
            <person name="Errbii M."/>
        </authorList>
    </citation>
    <scope>NUCLEOTIDE SEQUENCE [LARGE SCALE GENOMIC DNA]</scope>
    <source>
        <strain evidence="1">Alpha-2009</strain>
        <tissue evidence="1">Whole body</tissue>
    </source>
</reference>
<dbReference type="AlphaFoldDB" id="A0AAW2GVL6"/>
<keyword evidence="2" id="KW-1185">Reference proteome</keyword>
<evidence type="ECO:0000313" key="2">
    <source>
        <dbReference type="Proteomes" id="UP001430953"/>
    </source>
</evidence>
<gene>
    <name evidence="1" type="ORF">PUN28_002642</name>
</gene>
<name>A0AAW2GVL6_9HYME</name>
<comment type="caution">
    <text evidence="1">The sequence shown here is derived from an EMBL/GenBank/DDBJ whole genome shotgun (WGS) entry which is preliminary data.</text>
</comment>
<organism evidence="1 2">
    <name type="scientific">Cardiocondyla obscurior</name>
    <dbReference type="NCBI Taxonomy" id="286306"/>
    <lineage>
        <taxon>Eukaryota</taxon>
        <taxon>Metazoa</taxon>
        <taxon>Ecdysozoa</taxon>
        <taxon>Arthropoda</taxon>
        <taxon>Hexapoda</taxon>
        <taxon>Insecta</taxon>
        <taxon>Pterygota</taxon>
        <taxon>Neoptera</taxon>
        <taxon>Endopterygota</taxon>
        <taxon>Hymenoptera</taxon>
        <taxon>Apocrita</taxon>
        <taxon>Aculeata</taxon>
        <taxon>Formicoidea</taxon>
        <taxon>Formicidae</taxon>
        <taxon>Myrmicinae</taxon>
        <taxon>Cardiocondyla</taxon>
    </lineage>
</organism>
<accession>A0AAW2GVL6</accession>
<proteinExistence type="predicted"/>
<dbReference type="Proteomes" id="UP001430953">
    <property type="component" value="Unassembled WGS sequence"/>
</dbReference>